<dbReference type="KEGG" id="aol:S58_63820"/>
<evidence type="ECO:0000313" key="1">
    <source>
        <dbReference type="EMBL" id="BAM92356.1"/>
    </source>
</evidence>
<keyword evidence="2" id="KW-1185">Reference proteome</keyword>
<sequence>MLIAPFALAGLLLSGLLAYFYASTKLSPAYVSSASIPALKATIKLEFYRIWDVAEESGRFLTISAPTGSFRGEISGFDWSHNARTSVYQTPDHKIAVLGPMESDYLFDPEMVELKELSSYASSLHWSYVGAFDFGGADHRLSFFPASQQSECIPMRTSDDGNWRKMSRGEYRKENCY</sequence>
<proteinExistence type="predicted"/>
<accession>M4ZFQ4</accession>
<dbReference type="GeneID" id="301820073"/>
<evidence type="ECO:0000313" key="2">
    <source>
        <dbReference type="Proteomes" id="UP000011841"/>
    </source>
</evidence>
<protein>
    <submittedName>
        <fullName evidence="1">Uncharacterized protein</fullName>
    </submittedName>
</protein>
<dbReference type="PATRIC" id="fig|1245469.3.peg.6517"/>
<dbReference type="OrthoDB" id="8450868at2"/>
<dbReference type="AlphaFoldDB" id="M4ZFQ4"/>
<organism evidence="1 2">
    <name type="scientific">Bradyrhizobium oligotrophicum S58</name>
    <dbReference type="NCBI Taxonomy" id="1245469"/>
    <lineage>
        <taxon>Bacteria</taxon>
        <taxon>Pseudomonadati</taxon>
        <taxon>Pseudomonadota</taxon>
        <taxon>Alphaproteobacteria</taxon>
        <taxon>Hyphomicrobiales</taxon>
        <taxon>Nitrobacteraceae</taxon>
        <taxon>Bradyrhizobium</taxon>
    </lineage>
</organism>
<name>M4ZFQ4_9BRAD</name>
<dbReference type="EMBL" id="AP012603">
    <property type="protein sequence ID" value="BAM92356.1"/>
    <property type="molecule type" value="Genomic_DNA"/>
</dbReference>
<reference evidence="1 2" key="1">
    <citation type="journal article" date="2013" name="Appl. Environ. Microbiol.">
        <title>Genome analysis suggests that the soil oligotrophic bacterium Agromonas oligotrophica (Bradyrhizobium oligotrophicum) is a nitrogen-fixing symbiont of Aeschynomene indica.</title>
        <authorList>
            <person name="Okubo T."/>
            <person name="Fukushima S."/>
            <person name="Itakura M."/>
            <person name="Oshima K."/>
            <person name="Longtonglang A."/>
            <person name="Teaumroong N."/>
            <person name="Mitsui H."/>
            <person name="Hattori M."/>
            <person name="Hattori R."/>
            <person name="Hattori T."/>
            <person name="Minamisawa K."/>
        </authorList>
    </citation>
    <scope>NUCLEOTIDE SEQUENCE [LARGE SCALE GENOMIC DNA]</scope>
    <source>
        <strain evidence="1 2">S58</strain>
    </source>
</reference>
<dbReference type="RefSeq" id="WP_015669437.1">
    <property type="nucleotide sequence ID" value="NC_020453.1"/>
</dbReference>
<gene>
    <name evidence="1" type="ORF">S58_63820</name>
</gene>
<dbReference type="Proteomes" id="UP000011841">
    <property type="component" value="Chromosome"/>
</dbReference>
<dbReference type="HOGENOM" id="CLU_1515067_0_0_5"/>